<dbReference type="Pfam" id="PF00092">
    <property type="entry name" value="VWA"/>
    <property type="match status" value="1"/>
</dbReference>
<reference evidence="2" key="1">
    <citation type="journal article" date="2015" name="Nature">
        <title>Complex archaea that bridge the gap between prokaryotes and eukaryotes.</title>
        <authorList>
            <person name="Spang A."/>
            <person name="Saw J.H."/>
            <person name="Jorgensen S.L."/>
            <person name="Zaremba-Niedzwiedzka K."/>
            <person name="Martijn J."/>
            <person name="Lind A.E."/>
            <person name="van Eijk R."/>
            <person name="Schleper C."/>
            <person name="Guy L."/>
            <person name="Ettema T.J."/>
        </authorList>
    </citation>
    <scope>NUCLEOTIDE SEQUENCE</scope>
</reference>
<proteinExistence type="predicted"/>
<dbReference type="EMBL" id="LAZR01062217">
    <property type="protein sequence ID" value="KKK61987.1"/>
    <property type="molecule type" value="Genomic_DNA"/>
</dbReference>
<dbReference type="Gene3D" id="3.40.50.410">
    <property type="entry name" value="von Willebrand factor, type A domain"/>
    <property type="match status" value="1"/>
</dbReference>
<evidence type="ECO:0000313" key="2">
    <source>
        <dbReference type="EMBL" id="KKK61987.1"/>
    </source>
</evidence>
<sequence length="232" mass="27006">KVERDVSVVFLLDMSASTDEEIAKHELRYAQDEFDDDPRRYFSWWMARRAQELLTPPKRIIDLEKESIVLLIKAMETIGDAYGIYGFSGYGRDNVEFYVVKDIDETLSEHVKKRIDKIAPVRSTRMGPAIRHATSKLETRQSKVRILFLVSDGRPQDHGYGRDRTEKEYAIHDTHMALKESKRKGIVPFCLTVDRYGHDYLKQMCQDIGYAVVPDIESLPSRITTLYRRLTE</sequence>
<dbReference type="InterPro" id="IPR051928">
    <property type="entry name" value="NorD/CobT"/>
</dbReference>
<dbReference type="InterPro" id="IPR002035">
    <property type="entry name" value="VWF_A"/>
</dbReference>
<organism evidence="2">
    <name type="scientific">marine sediment metagenome</name>
    <dbReference type="NCBI Taxonomy" id="412755"/>
    <lineage>
        <taxon>unclassified sequences</taxon>
        <taxon>metagenomes</taxon>
        <taxon>ecological metagenomes</taxon>
    </lineage>
</organism>
<gene>
    <name evidence="2" type="ORF">LCGC14_3008830</name>
</gene>
<dbReference type="InterPro" id="IPR036465">
    <property type="entry name" value="vWFA_dom_sf"/>
</dbReference>
<feature type="non-terminal residue" evidence="2">
    <location>
        <position position="1"/>
    </location>
</feature>
<dbReference type="PANTHER" id="PTHR41248">
    <property type="entry name" value="NORD PROTEIN"/>
    <property type="match status" value="1"/>
</dbReference>
<dbReference type="PANTHER" id="PTHR41248:SF1">
    <property type="entry name" value="NORD PROTEIN"/>
    <property type="match status" value="1"/>
</dbReference>
<dbReference type="PROSITE" id="PS50234">
    <property type="entry name" value="VWFA"/>
    <property type="match status" value="1"/>
</dbReference>
<accession>A0A0F8WYQ9</accession>
<dbReference type="AlphaFoldDB" id="A0A0F8WYQ9"/>
<feature type="domain" description="VWFA" evidence="1">
    <location>
        <begin position="7"/>
        <end position="230"/>
    </location>
</feature>
<comment type="caution">
    <text evidence="2">The sequence shown here is derived from an EMBL/GenBank/DDBJ whole genome shotgun (WGS) entry which is preliminary data.</text>
</comment>
<dbReference type="SMART" id="SM00327">
    <property type="entry name" value="VWA"/>
    <property type="match status" value="1"/>
</dbReference>
<dbReference type="SUPFAM" id="SSF53300">
    <property type="entry name" value="vWA-like"/>
    <property type="match status" value="1"/>
</dbReference>
<protein>
    <recommendedName>
        <fullName evidence="1">VWFA domain-containing protein</fullName>
    </recommendedName>
</protein>
<name>A0A0F8WYQ9_9ZZZZ</name>
<evidence type="ECO:0000259" key="1">
    <source>
        <dbReference type="PROSITE" id="PS50234"/>
    </source>
</evidence>